<accession>A0A7W7F0R9</accession>
<comment type="caution">
    <text evidence="1">The sequence shown here is derived from an EMBL/GenBank/DDBJ whole genome shotgun (WGS) entry which is preliminary data.</text>
</comment>
<dbReference type="AlphaFoldDB" id="A0A7W7F0R9"/>
<proteinExistence type="predicted"/>
<evidence type="ECO:0000313" key="1">
    <source>
        <dbReference type="EMBL" id="MBB4618635.1"/>
    </source>
</evidence>
<name>A0A7W7F0R9_9SPHN</name>
<dbReference type="RefSeq" id="WP_184115659.1">
    <property type="nucleotide sequence ID" value="NZ_JACHNY010000005.1"/>
</dbReference>
<dbReference type="EMBL" id="JACHNY010000005">
    <property type="protein sequence ID" value="MBB4618635.1"/>
    <property type="molecule type" value="Genomic_DNA"/>
</dbReference>
<sequence length="97" mass="10556">MTDLMELASRVEAGDITAAAKLFAAAIEHMSEGYDWDGHDLQVACKKAGLTYERPYDPETDEGIDADDGDIVWIPTEAGKRLLALARAHQGTAHVEQ</sequence>
<organism evidence="1 2">
    <name type="scientific">Sphingomonas abaci</name>
    <dbReference type="NCBI Taxonomy" id="237611"/>
    <lineage>
        <taxon>Bacteria</taxon>
        <taxon>Pseudomonadati</taxon>
        <taxon>Pseudomonadota</taxon>
        <taxon>Alphaproteobacteria</taxon>
        <taxon>Sphingomonadales</taxon>
        <taxon>Sphingomonadaceae</taxon>
        <taxon>Sphingomonas</taxon>
    </lineage>
</organism>
<gene>
    <name evidence="1" type="ORF">GGQ96_002778</name>
</gene>
<reference evidence="1 2" key="1">
    <citation type="submission" date="2020-08" db="EMBL/GenBank/DDBJ databases">
        <title>Genomic Encyclopedia of Type Strains, Phase IV (KMG-IV): sequencing the most valuable type-strain genomes for metagenomic binning, comparative biology and taxonomic classification.</title>
        <authorList>
            <person name="Goeker M."/>
        </authorList>
    </citation>
    <scope>NUCLEOTIDE SEQUENCE [LARGE SCALE GENOMIC DNA]</scope>
    <source>
        <strain evidence="1 2">DSM 15867</strain>
    </source>
</reference>
<evidence type="ECO:0000313" key="2">
    <source>
        <dbReference type="Proteomes" id="UP000574769"/>
    </source>
</evidence>
<protein>
    <submittedName>
        <fullName evidence="1">Uncharacterized protein</fullName>
    </submittedName>
</protein>
<keyword evidence="2" id="KW-1185">Reference proteome</keyword>
<dbReference type="Proteomes" id="UP000574769">
    <property type="component" value="Unassembled WGS sequence"/>
</dbReference>